<gene>
    <name evidence="2" type="ORF">Pla108_21390</name>
</gene>
<keyword evidence="3" id="KW-1185">Reference proteome</keyword>
<protein>
    <recommendedName>
        <fullName evidence="4">Prepilin-type N-terminal cleavage/methylation domain-containing protein</fullName>
    </recommendedName>
</protein>
<name>A0A5C6ADE4_9BACT</name>
<sequence length="174" mass="18834">MSRYSPTKRRGASLIEVVMVMSAASVVLSLSAVMIHRTMHAASRVRAFHAEESAAWRLSSQLRADATLATRVRVRTTDDADDVVDVVLEISEAEPIRYHFAGGQVERSQSLGENQVARDWFTLESVAGWSAEGDTSESTLDLTAIAVTGPTRSLAPTPVHLVVRAGSRSREGSL</sequence>
<dbReference type="Proteomes" id="UP000317421">
    <property type="component" value="Unassembled WGS sequence"/>
</dbReference>
<keyword evidence="1" id="KW-0812">Transmembrane</keyword>
<evidence type="ECO:0000313" key="2">
    <source>
        <dbReference type="EMBL" id="TWT97984.1"/>
    </source>
</evidence>
<accession>A0A5C6ADE4</accession>
<reference evidence="2 3" key="1">
    <citation type="submission" date="2019-02" db="EMBL/GenBank/DDBJ databases">
        <title>Deep-cultivation of Planctomycetes and their phenomic and genomic characterization uncovers novel biology.</title>
        <authorList>
            <person name="Wiegand S."/>
            <person name="Jogler M."/>
            <person name="Boedeker C."/>
            <person name="Pinto D."/>
            <person name="Vollmers J."/>
            <person name="Rivas-Marin E."/>
            <person name="Kohn T."/>
            <person name="Peeters S.H."/>
            <person name="Heuer A."/>
            <person name="Rast P."/>
            <person name="Oberbeckmann S."/>
            <person name="Bunk B."/>
            <person name="Jeske O."/>
            <person name="Meyerdierks A."/>
            <person name="Storesund J.E."/>
            <person name="Kallscheuer N."/>
            <person name="Luecker S."/>
            <person name="Lage O.M."/>
            <person name="Pohl T."/>
            <person name="Merkel B.J."/>
            <person name="Hornburger P."/>
            <person name="Mueller R.-W."/>
            <person name="Bruemmer F."/>
            <person name="Labrenz M."/>
            <person name="Spormann A.M."/>
            <person name="Op Den Camp H."/>
            <person name="Overmann J."/>
            <person name="Amann R."/>
            <person name="Jetten M.S.M."/>
            <person name="Mascher T."/>
            <person name="Medema M.H."/>
            <person name="Devos D.P."/>
            <person name="Kaster A.-K."/>
            <person name="Ovreas L."/>
            <person name="Rohde M."/>
            <person name="Galperin M.Y."/>
            <person name="Jogler C."/>
        </authorList>
    </citation>
    <scope>NUCLEOTIDE SEQUENCE [LARGE SCALE GENOMIC DNA]</scope>
    <source>
        <strain evidence="2 3">Pla108</strain>
    </source>
</reference>
<dbReference type="AlphaFoldDB" id="A0A5C6ADE4"/>
<dbReference type="RefSeq" id="WP_146444872.1">
    <property type="nucleotide sequence ID" value="NZ_SJPR01000002.1"/>
</dbReference>
<organism evidence="2 3">
    <name type="scientific">Botrimarina colliarenosi</name>
    <dbReference type="NCBI Taxonomy" id="2528001"/>
    <lineage>
        <taxon>Bacteria</taxon>
        <taxon>Pseudomonadati</taxon>
        <taxon>Planctomycetota</taxon>
        <taxon>Planctomycetia</taxon>
        <taxon>Pirellulales</taxon>
        <taxon>Lacipirellulaceae</taxon>
        <taxon>Botrimarina</taxon>
    </lineage>
</organism>
<dbReference type="OrthoDB" id="10001851at2"/>
<comment type="caution">
    <text evidence="2">The sequence shown here is derived from an EMBL/GenBank/DDBJ whole genome shotgun (WGS) entry which is preliminary data.</text>
</comment>
<keyword evidence="1" id="KW-1133">Transmembrane helix</keyword>
<proteinExistence type="predicted"/>
<feature type="transmembrane region" description="Helical" evidence="1">
    <location>
        <begin position="12"/>
        <end position="35"/>
    </location>
</feature>
<keyword evidence="1" id="KW-0472">Membrane</keyword>
<evidence type="ECO:0000313" key="3">
    <source>
        <dbReference type="Proteomes" id="UP000317421"/>
    </source>
</evidence>
<dbReference type="EMBL" id="SJPR01000002">
    <property type="protein sequence ID" value="TWT97984.1"/>
    <property type="molecule type" value="Genomic_DNA"/>
</dbReference>
<evidence type="ECO:0000256" key="1">
    <source>
        <dbReference type="SAM" id="Phobius"/>
    </source>
</evidence>
<evidence type="ECO:0008006" key="4">
    <source>
        <dbReference type="Google" id="ProtNLM"/>
    </source>
</evidence>